<protein>
    <submittedName>
        <fullName evidence="2">Myosin heavy chain, clone 203-like protein</fullName>
    </submittedName>
</protein>
<feature type="region of interest" description="Disordered" evidence="1">
    <location>
        <begin position="126"/>
        <end position="154"/>
    </location>
</feature>
<gene>
    <name evidence="2" type="ORF">EPI10_030454</name>
</gene>
<proteinExistence type="predicted"/>
<reference evidence="3" key="1">
    <citation type="journal article" date="2019" name="Plant Biotechnol. J.">
        <title>Genome sequencing of the Australian wild diploid species Gossypium australe highlights disease resistance and delayed gland morphogenesis.</title>
        <authorList>
            <person name="Cai Y."/>
            <person name="Cai X."/>
            <person name="Wang Q."/>
            <person name="Wang P."/>
            <person name="Zhang Y."/>
            <person name="Cai C."/>
            <person name="Xu Y."/>
            <person name="Wang K."/>
            <person name="Zhou Z."/>
            <person name="Wang C."/>
            <person name="Geng S."/>
            <person name="Li B."/>
            <person name="Dong Q."/>
            <person name="Hou Y."/>
            <person name="Wang H."/>
            <person name="Ai P."/>
            <person name="Liu Z."/>
            <person name="Yi F."/>
            <person name="Sun M."/>
            <person name="An G."/>
            <person name="Cheng J."/>
            <person name="Zhang Y."/>
            <person name="Shi Q."/>
            <person name="Xie Y."/>
            <person name="Shi X."/>
            <person name="Chang Y."/>
            <person name="Huang F."/>
            <person name="Chen Y."/>
            <person name="Hong S."/>
            <person name="Mi L."/>
            <person name="Sun Q."/>
            <person name="Zhang L."/>
            <person name="Zhou B."/>
            <person name="Peng R."/>
            <person name="Zhang X."/>
            <person name="Liu F."/>
        </authorList>
    </citation>
    <scope>NUCLEOTIDE SEQUENCE [LARGE SCALE GENOMIC DNA]</scope>
    <source>
        <strain evidence="3">cv. PA1801</strain>
    </source>
</reference>
<dbReference type="AlphaFoldDB" id="A0A5B6X0Q2"/>
<sequence>MNIEKSNSNTLKVRLGIEITIMAEAVTQVQEVADHLQSLAVQAEILSLKYESESNRGRELPLLLRKVKAFTRHEGSNTRIPTNYDKPVDPVAGLMDRKREKYCDPTYPLRFTLVNVQRPTRYLSTKGTRYHKTSSQHSAPVNYPTDSSSNPEVNLTNPVVLDLDDMAEMDRARVELPK</sequence>
<evidence type="ECO:0000313" key="2">
    <source>
        <dbReference type="EMBL" id="KAA3486555.1"/>
    </source>
</evidence>
<organism evidence="2 3">
    <name type="scientific">Gossypium australe</name>
    <dbReference type="NCBI Taxonomy" id="47621"/>
    <lineage>
        <taxon>Eukaryota</taxon>
        <taxon>Viridiplantae</taxon>
        <taxon>Streptophyta</taxon>
        <taxon>Embryophyta</taxon>
        <taxon>Tracheophyta</taxon>
        <taxon>Spermatophyta</taxon>
        <taxon>Magnoliopsida</taxon>
        <taxon>eudicotyledons</taxon>
        <taxon>Gunneridae</taxon>
        <taxon>Pentapetalae</taxon>
        <taxon>rosids</taxon>
        <taxon>malvids</taxon>
        <taxon>Malvales</taxon>
        <taxon>Malvaceae</taxon>
        <taxon>Malvoideae</taxon>
        <taxon>Gossypium</taxon>
    </lineage>
</organism>
<evidence type="ECO:0000256" key="1">
    <source>
        <dbReference type="SAM" id="MobiDB-lite"/>
    </source>
</evidence>
<name>A0A5B6X0Q2_9ROSI</name>
<comment type="caution">
    <text evidence="2">The sequence shown here is derived from an EMBL/GenBank/DDBJ whole genome shotgun (WGS) entry which is preliminary data.</text>
</comment>
<feature type="compositionally biased region" description="Polar residues" evidence="1">
    <location>
        <begin position="135"/>
        <end position="154"/>
    </location>
</feature>
<evidence type="ECO:0000313" key="3">
    <source>
        <dbReference type="Proteomes" id="UP000325315"/>
    </source>
</evidence>
<keyword evidence="3" id="KW-1185">Reference proteome</keyword>
<accession>A0A5B6X0Q2</accession>
<dbReference type="Proteomes" id="UP000325315">
    <property type="component" value="Unassembled WGS sequence"/>
</dbReference>
<dbReference type="EMBL" id="SMMG02000001">
    <property type="protein sequence ID" value="KAA3486555.1"/>
    <property type="molecule type" value="Genomic_DNA"/>
</dbReference>